<evidence type="ECO:0008006" key="4">
    <source>
        <dbReference type="Google" id="ProtNLM"/>
    </source>
</evidence>
<dbReference type="PANTHER" id="PTHR34199">
    <property type="entry name" value="NUMOD3 MOTIF FAMILY PROTEIN, EXPRESSED"/>
    <property type="match status" value="1"/>
</dbReference>
<accession>A0A2G9HUQ0</accession>
<protein>
    <recommendedName>
        <fullName evidence="4">Nuclease associated modular domain-containing protein</fullName>
    </recommendedName>
</protein>
<proteinExistence type="predicted"/>
<dbReference type="PANTHER" id="PTHR34199:SF2">
    <property type="entry name" value="NUMOD3 MOTIF FAMILY PROTEIN, EXPRESSED"/>
    <property type="match status" value="1"/>
</dbReference>
<dbReference type="AlphaFoldDB" id="A0A2G9HUQ0"/>
<keyword evidence="3" id="KW-1185">Reference proteome</keyword>
<feature type="region of interest" description="Disordered" evidence="1">
    <location>
        <begin position="46"/>
        <end position="72"/>
    </location>
</feature>
<comment type="caution">
    <text evidence="2">The sequence shown here is derived from an EMBL/GenBank/DDBJ whole genome shotgun (WGS) entry which is preliminary data.</text>
</comment>
<dbReference type="Proteomes" id="UP000231279">
    <property type="component" value="Unassembled WGS sequence"/>
</dbReference>
<dbReference type="OrthoDB" id="1935413at2759"/>
<reference evidence="3" key="1">
    <citation type="journal article" date="2018" name="Gigascience">
        <title>Genome assembly of the Pink Ipe (Handroanthus impetiginosus, Bignoniaceae), a highly valued, ecologically keystone Neotropical timber forest tree.</title>
        <authorList>
            <person name="Silva-Junior O.B."/>
            <person name="Grattapaglia D."/>
            <person name="Novaes E."/>
            <person name="Collevatti R.G."/>
        </authorList>
    </citation>
    <scope>NUCLEOTIDE SEQUENCE [LARGE SCALE GENOMIC DNA]</scope>
    <source>
        <strain evidence="3">cv. UFG-1</strain>
    </source>
</reference>
<feature type="region of interest" description="Disordered" evidence="1">
    <location>
        <begin position="243"/>
        <end position="263"/>
    </location>
</feature>
<organism evidence="2 3">
    <name type="scientific">Handroanthus impetiginosus</name>
    <dbReference type="NCBI Taxonomy" id="429701"/>
    <lineage>
        <taxon>Eukaryota</taxon>
        <taxon>Viridiplantae</taxon>
        <taxon>Streptophyta</taxon>
        <taxon>Embryophyta</taxon>
        <taxon>Tracheophyta</taxon>
        <taxon>Spermatophyta</taxon>
        <taxon>Magnoliopsida</taxon>
        <taxon>eudicotyledons</taxon>
        <taxon>Gunneridae</taxon>
        <taxon>Pentapetalae</taxon>
        <taxon>asterids</taxon>
        <taxon>lamiids</taxon>
        <taxon>Lamiales</taxon>
        <taxon>Bignoniaceae</taxon>
        <taxon>Crescentiina</taxon>
        <taxon>Tabebuia alliance</taxon>
        <taxon>Handroanthus</taxon>
    </lineage>
</organism>
<gene>
    <name evidence="2" type="ORF">CDL12_06036</name>
</gene>
<evidence type="ECO:0000313" key="3">
    <source>
        <dbReference type="Proteomes" id="UP000231279"/>
    </source>
</evidence>
<name>A0A2G9HUQ0_9LAMI</name>
<feature type="compositionally biased region" description="Basic and acidic residues" evidence="1">
    <location>
        <begin position="328"/>
        <end position="348"/>
    </location>
</feature>
<feature type="region of interest" description="Disordered" evidence="1">
    <location>
        <begin position="105"/>
        <end position="130"/>
    </location>
</feature>
<dbReference type="STRING" id="429701.A0A2G9HUQ0"/>
<feature type="region of interest" description="Disordered" evidence="1">
    <location>
        <begin position="320"/>
        <end position="348"/>
    </location>
</feature>
<sequence length="367" mass="42000">MLQEMCRYEWQGLIAEAARKGLSGEAELQWDSYKTLDRQLEIEWVQDVEERKNTPRPKGSKRAPKSADQRRKISEAISAKWADPEYRNRVRSSFAKFYGLEGVERKPRRKLSGERQTRKRSHTKKDETDNLVKHEMKSQAQRFRLKRSRASFYRDPFASSKLEMLKNIRAQRAAPANQKSEAISRAKLLIAKAEKAAKALEIAAKNSPHVQTSLTESRMLIAEAIQFIESIQNEENAVLSSDDLLSENSTEPLPHVEQETDPNSMDFVNHSKLNGFHIKTEDLSFNKVVLPDLNGSASNSCHDDLHKTEQELHRMSSGSLVMNLDDPEPNHNDRAESSSENAEAQKEHAKIIKKWVRGKLVEVFEEP</sequence>
<dbReference type="EMBL" id="NKXS01000976">
    <property type="protein sequence ID" value="PIN21246.1"/>
    <property type="molecule type" value="Genomic_DNA"/>
</dbReference>
<evidence type="ECO:0000256" key="1">
    <source>
        <dbReference type="SAM" id="MobiDB-lite"/>
    </source>
</evidence>
<evidence type="ECO:0000313" key="2">
    <source>
        <dbReference type="EMBL" id="PIN21246.1"/>
    </source>
</evidence>
<feature type="compositionally biased region" description="Basic residues" evidence="1">
    <location>
        <begin position="54"/>
        <end position="64"/>
    </location>
</feature>